<name>A0ABX5FGF6_9BURK</name>
<dbReference type="EMBL" id="MUHY01000001">
    <property type="protein sequence ID" value="PSB92440.1"/>
    <property type="molecule type" value="Genomic_DNA"/>
</dbReference>
<evidence type="ECO:0000313" key="1">
    <source>
        <dbReference type="EMBL" id="PSB92440.1"/>
    </source>
</evidence>
<protein>
    <submittedName>
        <fullName evidence="1">Uncharacterized protein</fullName>
    </submittedName>
</protein>
<accession>A0ABX5FGF6</accession>
<comment type="caution">
    <text evidence="1">The sequence shown here is derived from an EMBL/GenBank/DDBJ whole genome shotgun (WGS) entry which is preliminary data.</text>
</comment>
<proteinExistence type="predicted"/>
<evidence type="ECO:0000313" key="2">
    <source>
        <dbReference type="Proteomes" id="UP000242660"/>
    </source>
</evidence>
<keyword evidence="2" id="KW-1185">Reference proteome</keyword>
<organism evidence="1 2">
    <name type="scientific">Candidatus Pandoraea novymonadis</name>
    <dbReference type="NCBI Taxonomy" id="1808959"/>
    <lineage>
        <taxon>Bacteria</taxon>
        <taxon>Pseudomonadati</taxon>
        <taxon>Pseudomonadota</taxon>
        <taxon>Betaproteobacteria</taxon>
        <taxon>Burkholderiales</taxon>
        <taxon>Burkholderiaceae</taxon>
        <taxon>Pandoraea</taxon>
    </lineage>
</organism>
<dbReference type="Proteomes" id="UP000242660">
    <property type="component" value="Unassembled WGS sequence"/>
</dbReference>
<gene>
    <name evidence="1" type="ORF">BZL35_00683</name>
</gene>
<reference evidence="1 2" key="1">
    <citation type="journal article" date="2017" name="Front. Microbiol.">
        <title>Genome of Ca. Pandoraea novymonadis, an Endosymbiotic Bacterium of the Trypanosomatid Novymonas esmeraldas.</title>
        <authorList>
            <person name="Kostygov A.Y."/>
            <person name="Butenko A."/>
            <person name="Nenarokova A."/>
            <person name="Tashyreva D."/>
            <person name="Flegontov P."/>
            <person name="Lukes J."/>
            <person name="Yurchenko V."/>
        </authorList>
    </citation>
    <scope>NUCLEOTIDE SEQUENCE [LARGE SCALE GENOMIC DNA]</scope>
    <source>
        <strain evidence="1 2">E262</strain>
    </source>
</reference>
<sequence>MSGDQKVIYLANAVRKYFSECPRLLIAYARPGIIHQWVVSLSVELGKEFSSFYSDNLISSLFEMCP</sequence>